<keyword evidence="3" id="KW-1185">Reference proteome</keyword>
<feature type="chain" id="PRO_5044877117" evidence="1">
    <location>
        <begin position="24"/>
        <end position="51"/>
    </location>
</feature>
<evidence type="ECO:0000313" key="3">
    <source>
        <dbReference type="Proteomes" id="UP001607303"/>
    </source>
</evidence>
<organism evidence="2 3">
    <name type="scientific">Vespula maculifrons</name>
    <name type="common">Eastern yellow jacket</name>
    <name type="synonym">Wasp</name>
    <dbReference type="NCBI Taxonomy" id="7453"/>
    <lineage>
        <taxon>Eukaryota</taxon>
        <taxon>Metazoa</taxon>
        <taxon>Ecdysozoa</taxon>
        <taxon>Arthropoda</taxon>
        <taxon>Hexapoda</taxon>
        <taxon>Insecta</taxon>
        <taxon>Pterygota</taxon>
        <taxon>Neoptera</taxon>
        <taxon>Endopterygota</taxon>
        <taxon>Hymenoptera</taxon>
        <taxon>Apocrita</taxon>
        <taxon>Aculeata</taxon>
        <taxon>Vespoidea</taxon>
        <taxon>Vespidae</taxon>
        <taxon>Vespinae</taxon>
        <taxon>Vespula</taxon>
    </lineage>
</organism>
<proteinExistence type="predicted"/>
<reference evidence="2 3" key="1">
    <citation type="journal article" date="2024" name="Ann. Entomol. Soc. Am.">
        <title>Genomic analyses of the southern and eastern yellowjacket wasps (Hymenoptera: Vespidae) reveal evolutionary signatures of social life.</title>
        <authorList>
            <person name="Catto M.A."/>
            <person name="Caine P.B."/>
            <person name="Orr S.E."/>
            <person name="Hunt B.G."/>
            <person name="Goodisman M.A.D."/>
        </authorList>
    </citation>
    <scope>NUCLEOTIDE SEQUENCE [LARGE SCALE GENOMIC DNA]</scope>
    <source>
        <strain evidence="2">232</strain>
        <tissue evidence="2">Head and thorax</tissue>
    </source>
</reference>
<gene>
    <name evidence="2" type="ORF">V1477_001315</name>
</gene>
<protein>
    <submittedName>
        <fullName evidence="2">Uncharacterized protein</fullName>
    </submittedName>
</protein>
<comment type="caution">
    <text evidence="2">The sequence shown here is derived from an EMBL/GenBank/DDBJ whole genome shotgun (WGS) entry which is preliminary data.</text>
</comment>
<accession>A0ABD2CZI4</accession>
<feature type="signal peptide" evidence="1">
    <location>
        <begin position="1"/>
        <end position="23"/>
    </location>
</feature>
<sequence>MQVLWRIMMYLFVWGRCLTVTKSWNINWRNFQNVVLCITGEETVEQLAVLI</sequence>
<keyword evidence="1" id="KW-0732">Signal</keyword>
<evidence type="ECO:0000313" key="2">
    <source>
        <dbReference type="EMBL" id="KAL2750525.1"/>
    </source>
</evidence>
<name>A0ABD2CZI4_VESMC</name>
<evidence type="ECO:0000256" key="1">
    <source>
        <dbReference type="SAM" id="SignalP"/>
    </source>
</evidence>
<dbReference type="AlphaFoldDB" id="A0ABD2CZI4"/>
<dbReference type="EMBL" id="JAYRBN010000010">
    <property type="protein sequence ID" value="KAL2750525.1"/>
    <property type="molecule type" value="Genomic_DNA"/>
</dbReference>
<dbReference type="Proteomes" id="UP001607303">
    <property type="component" value="Unassembled WGS sequence"/>
</dbReference>